<dbReference type="Pfam" id="PF01189">
    <property type="entry name" value="Methyltr_RsmB-F"/>
    <property type="match status" value="1"/>
</dbReference>
<dbReference type="PRINTS" id="PR02008">
    <property type="entry name" value="RCMTFAMILY"/>
</dbReference>
<evidence type="ECO:0000256" key="1">
    <source>
        <dbReference type="ARBA" id="ARBA00022603"/>
    </source>
</evidence>
<organism evidence="6">
    <name type="scientific">marine metagenome</name>
    <dbReference type="NCBI Taxonomy" id="408172"/>
    <lineage>
        <taxon>unclassified sequences</taxon>
        <taxon>metagenomes</taxon>
        <taxon>ecological metagenomes</taxon>
    </lineage>
</organism>
<dbReference type="Pfam" id="PF22458">
    <property type="entry name" value="RsmF-B_ferredox"/>
    <property type="match status" value="1"/>
</dbReference>
<dbReference type="InterPro" id="IPR023267">
    <property type="entry name" value="RCMT"/>
</dbReference>
<keyword evidence="2" id="KW-0808">Transferase</keyword>
<keyword evidence="1" id="KW-0489">Methyltransferase</keyword>
<evidence type="ECO:0000256" key="3">
    <source>
        <dbReference type="ARBA" id="ARBA00022691"/>
    </source>
</evidence>
<keyword evidence="3" id="KW-0949">S-adenosyl-L-methionine</keyword>
<reference evidence="6" key="1">
    <citation type="submission" date="2018-05" db="EMBL/GenBank/DDBJ databases">
        <authorList>
            <person name="Lanie J.A."/>
            <person name="Ng W.-L."/>
            <person name="Kazmierczak K.M."/>
            <person name="Andrzejewski T.M."/>
            <person name="Davidsen T.M."/>
            <person name="Wayne K.J."/>
            <person name="Tettelin H."/>
            <person name="Glass J.I."/>
            <person name="Rusch D."/>
            <person name="Podicherti R."/>
            <person name="Tsui H.-C.T."/>
            <person name="Winkler M.E."/>
        </authorList>
    </citation>
    <scope>NUCLEOTIDE SEQUENCE</scope>
</reference>
<dbReference type="PROSITE" id="PS51686">
    <property type="entry name" value="SAM_MT_RSMB_NOP"/>
    <property type="match status" value="1"/>
</dbReference>
<dbReference type="GO" id="GO:0008173">
    <property type="term" value="F:RNA methyltransferase activity"/>
    <property type="evidence" value="ECO:0007669"/>
    <property type="project" value="InterPro"/>
</dbReference>
<evidence type="ECO:0000259" key="5">
    <source>
        <dbReference type="PROSITE" id="PS51686"/>
    </source>
</evidence>
<feature type="domain" description="SAM-dependent MTase RsmB/NOP-type" evidence="5">
    <location>
        <begin position="142"/>
        <end position="403"/>
    </location>
</feature>
<accession>A0A381SSE0</accession>
<dbReference type="GO" id="GO:0003723">
    <property type="term" value="F:RNA binding"/>
    <property type="evidence" value="ECO:0007669"/>
    <property type="project" value="UniProtKB-KW"/>
</dbReference>
<dbReference type="PANTHER" id="PTHR22807">
    <property type="entry name" value="NOP2 YEAST -RELATED NOL1/NOP2/FMU SUN DOMAIN-CONTAINING"/>
    <property type="match status" value="1"/>
</dbReference>
<evidence type="ECO:0000256" key="4">
    <source>
        <dbReference type="ARBA" id="ARBA00022884"/>
    </source>
</evidence>
<evidence type="ECO:0000256" key="2">
    <source>
        <dbReference type="ARBA" id="ARBA00022679"/>
    </source>
</evidence>
<dbReference type="SUPFAM" id="SSF53335">
    <property type="entry name" value="S-adenosyl-L-methionine-dependent methyltransferases"/>
    <property type="match status" value="1"/>
</dbReference>
<sequence length="406" mass="47050">MRIHRNLVLAVIRVLDGIFNQDLYADKTIEKILKQDKRWGSRDRGFIAETSYEIVRWKRLYLKIAEVKKPFDHQNLWRVFSVWAILKGIDLPDWKEFKETPKRRIKGKFDKLSKIRKYRESIPDWIDYLACKEIGEKTWEKEISVLNKMAPVILRTNTLKNNVDQLQKTLACEEIIANKIKGYPDALKLIKRTNLFNKDSFQNGLYEIQDASSQLVAPFLEIKPGMKICDVCAGAGGKTLHLSSLTNNKGQIIAMDIYKHKLVQLKKRAKRNGAFNIETKLIENNKSIKRLKGKIDRLLIDAPCSGLGVLRRNPDSKWKLKPEFLENIKNLQLDLLIKYSSLIKSNGKMVYATCSILPSENELQIEKFLESQEGKKFKLEEEKKISPLISGFDGFYMARLTLKETC</sequence>
<keyword evidence="4" id="KW-0694">RNA-binding</keyword>
<dbReference type="InterPro" id="IPR054728">
    <property type="entry name" value="RsmB-like_ferredoxin"/>
</dbReference>
<proteinExistence type="predicted"/>
<gene>
    <name evidence="6" type="ORF">METZ01_LOCUS59774</name>
</gene>
<dbReference type="InterPro" id="IPR001678">
    <property type="entry name" value="MeTrfase_RsmB-F_NOP2_dom"/>
</dbReference>
<dbReference type="Gene3D" id="3.40.50.150">
    <property type="entry name" value="Vaccinia Virus protein VP39"/>
    <property type="match status" value="1"/>
</dbReference>
<dbReference type="InterPro" id="IPR029063">
    <property type="entry name" value="SAM-dependent_MTases_sf"/>
</dbReference>
<name>A0A381SSE0_9ZZZZ</name>
<dbReference type="PANTHER" id="PTHR22807:SF53">
    <property type="entry name" value="RIBOSOMAL RNA SMALL SUBUNIT METHYLTRANSFERASE B-RELATED"/>
    <property type="match status" value="1"/>
</dbReference>
<evidence type="ECO:0000313" key="6">
    <source>
        <dbReference type="EMBL" id="SVA06920.1"/>
    </source>
</evidence>
<dbReference type="GO" id="GO:0001510">
    <property type="term" value="P:RNA methylation"/>
    <property type="evidence" value="ECO:0007669"/>
    <property type="project" value="InterPro"/>
</dbReference>
<protein>
    <recommendedName>
        <fullName evidence="5">SAM-dependent MTase RsmB/NOP-type domain-containing protein</fullName>
    </recommendedName>
</protein>
<dbReference type="InterPro" id="IPR049560">
    <property type="entry name" value="MeTrfase_RsmB-F_NOP2_cat"/>
</dbReference>
<dbReference type="EMBL" id="UINC01003506">
    <property type="protein sequence ID" value="SVA06920.1"/>
    <property type="molecule type" value="Genomic_DNA"/>
</dbReference>
<dbReference type="AlphaFoldDB" id="A0A381SSE0"/>